<organism evidence="2 3">
    <name type="scientific">Acacia crassicarpa</name>
    <name type="common">northern wattle</name>
    <dbReference type="NCBI Taxonomy" id="499986"/>
    <lineage>
        <taxon>Eukaryota</taxon>
        <taxon>Viridiplantae</taxon>
        <taxon>Streptophyta</taxon>
        <taxon>Embryophyta</taxon>
        <taxon>Tracheophyta</taxon>
        <taxon>Spermatophyta</taxon>
        <taxon>Magnoliopsida</taxon>
        <taxon>eudicotyledons</taxon>
        <taxon>Gunneridae</taxon>
        <taxon>Pentapetalae</taxon>
        <taxon>rosids</taxon>
        <taxon>fabids</taxon>
        <taxon>Fabales</taxon>
        <taxon>Fabaceae</taxon>
        <taxon>Caesalpinioideae</taxon>
        <taxon>mimosoid clade</taxon>
        <taxon>Acacieae</taxon>
        <taxon>Acacia</taxon>
    </lineage>
</organism>
<evidence type="ECO:0000313" key="2">
    <source>
        <dbReference type="EMBL" id="KAK4284012.1"/>
    </source>
</evidence>
<dbReference type="GO" id="GO:0005635">
    <property type="term" value="C:nuclear envelope"/>
    <property type="evidence" value="ECO:0007669"/>
    <property type="project" value="TreeGrafter"/>
</dbReference>
<comment type="caution">
    <text evidence="2">The sequence shown here is derived from an EMBL/GenBank/DDBJ whole genome shotgun (WGS) entry which is preliminary data.</text>
</comment>
<evidence type="ECO:0000256" key="1">
    <source>
        <dbReference type="SAM" id="MobiDB-lite"/>
    </source>
</evidence>
<feature type="region of interest" description="Disordered" evidence="1">
    <location>
        <begin position="1"/>
        <end position="47"/>
    </location>
</feature>
<feature type="compositionally biased region" description="Gly residues" evidence="1">
    <location>
        <begin position="10"/>
        <end position="19"/>
    </location>
</feature>
<dbReference type="GO" id="GO:0071763">
    <property type="term" value="P:nuclear membrane organization"/>
    <property type="evidence" value="ECO:0007669"/>
    <property type="project" value="TreeGrafter"/>
</dbReference>
<dbReference type="PANTHER" id="PTHR33416">
    <property type="entry name" value="NUCLEAR PORE COMPLEX PROTEIN NUP1"/>
    <property type="match status" value="1"/>
</dbReference>
<gene>
    <name evidence="2" type="ORF">QN277_000902</name>
</gene>
<dbReference type="AlphaFoldDB" id="A0AAE1TG54"/>
<reference evidence="2" key="1">
    <citation type="submission" date="2023-10" db="EMBL/GenBank/DDBJ databases">
        <title>Chromosome-level genome of the transformable northern wattle, Acacia crassicarpa.</title>
        <authorList>
            <person name="Massaro I."/>
            <person name="Sinha N.R."/>
            <person name="Poethig S."/>
            <person name="Leichty A.R."/>
        </authorList>
    </citation>
    <scope>NUCLEOTIDE SEQUENCE</scope>
    <source>
        <strain evidence="2">Acra3RX</strain>
        <tissue evidence="2">Leaf</tissue>
    </source>
</reference>
<sequence length="164" mass="18190">MATVREGNPYQGGGMGAGGKFRKRPFRRNQTTPYDHPPSALRNPSANRNYGWFSKPVDPAQTLITTGAHMLFSSVFRKRLPAPPPSISTSPPNPLLSEAEQEVRENEQEAAAIVSMHAFDMFQRHLLILVHNHSVGSPALPIIIDTKLDNSESKNNPLRELKLL</sequence>
<name>A0AAE1TG54_9FABA</name>
<keyword evidence="3" id="KW-1185">Reference proteome</keyword>
<proteinExistence type="predicted"/>
<dbReference type="EMBL" id="JAWXYG010000001">
    <property type="protein sequence ID" value="KAK4284012.1"/>
    <property type="molecule type" value="Genomic_DNA"/>
</dbReference>
<evidence type="ECO:0000313" key="3">
    <source>
        <dbReference type="Proteomes" id="UP001293593"/>
    </source>
</evidence>
<accession>A0AAE1TG54</accession>
<dbReference type="Proteomes" id="UP001293593">
    <property type="component" value="Unassembled WGS sequence"/>
</dbReference>
<dbReference type="PANTHER" id="PTHR33416:SF20">
    <property type="entry name" value="NUCLEAR PORE COMPLEX PROTEIN NUP1"/>
    <property type="match status" value="1"/>
</dbReference>
<protein>
    <submittedName>
        <fullName evidence="2">Uncharacterized protein</fullName>
    </submittedName>
</protein>